<evidence type="ECO:0000313" key="2">
    <source>
        <dbReference type="EMBL" id="KAA0191251.1"/>
    </source>
</evidence>
<dbReference type="AlphaFoldDB" id="A0A8E0RY20"/>
<evidence type="ECO:0000256" key="1">
    <source>
        <dbReference type="SAM" id="MobiDB-lite"/>
    </source>
</evidence>
<proteinExistence type="predicted"/>
<name>A0A8E0RY20_9TREM</name>
<feature type="compositionally biased region" description="Polar residues" evidence="1">
    <location>
        <begin position="198"/>
        <end position="210"/>
    </location>
</feature>
<dbReference type="EMBL" id="LUCM01006467">
    <property type="protein sequence ID" value="KAA0191251.1"/>
    <property type="molecule type" value="Genomic_DNA"/>
</dbReference>
<dbReference type="OrthoDB" id="10419870at2759"/>
<feature type="compositionally biased region" description="Polar residues" evidence="1">
    <location>
        <begin position="46"/>
        <end position="62"/>
    </location>
</feature>
<gene>
    <name evidence="2" type="ORF">FBUS_07766</name>
</gene>
<dbReference type="Proteomes" id="UP000728185">
    <property type="component" value="Unassembled WGS sequence"/>
</dbReference>
<feature type="region of interest" description="Disordered" evidence="1">
    <location>
        <begin position="45"/>
        <end position="149"/>
    </location>
</feature>
<evidence type="ECO:0000313" key="3">
    <source>
        <dbReference type="Proteomes" id="UP000728185"/>
    </source>
</evidence>
<feature type="region of interest" description="Disordered" evidence="1">
    <location>
        <begin position="189"/>
        <end position="210"/>
    </location>
</feature>
<comment type="caution">
    <text evidence="2">The sequence shown here is derived from an EMBL/GenBank/DDBJ whole genome shotgun (WGS) entry which is preliminary data.</text>
</comment>
<protein>
    <submittedName>
        <fullName evidence="2">Uncharacterized protein</fullName>
    </submittedName>
</protein>
<sequence length="210" mass="22945">MVNNFASNSSSLAVRLTSFILFCAPGDVLSDLCLHRSRHTDGCENHTANVEESSGDTSNGPGVSSLDVENPDLSGTQADSKMWNSTSTPILSANPTGSQGVTHSTNELLPAPPISSLHNPPDVSITGYQSINGPKSGSQLPTTYPFTGSKQLQTSYNARDRSQQPYRWSNQRYSVDLDSGSIQEQLDTQDQWWPDSYRPQSHNNYQFDSD</sequence>
<accession>A0A8E0RY20</accession>
<feature type="compositionally biased region" description="Polar residues" evidence="1">
    <location>
        <begin position="73"/>
        <end position="107"/>
    </location>
</feature>
<feature type="compositionally biased region" description="Polar residues" evidence="1">
    <location>
        <begin position="126"/>
        <end position="149"/>
    </location>
</feature>
<organism evidence="2 3">
    <name type="scientific">Fasciolopsis buskii</name>
    <dbReference type="NCBI Taxonomy" id="27845"/>
    <lineage>
        <taxon>Eukaryota</taxon>
        <taxon>Metazoa</taxon>
        <taxon>Spiralia</taxon>
        <taxon>Lophotrochozoa</taxon>
        <taxon>Platyhelminthes</taxon>
        <taxon>Trematoda</taxon>
        <taxon>Digenea</taxon>
        <taxon>Plagiorchiida</taxon>
        <taxon>Echinostomata</taxon>
        <taxon>Echinostomatoidea</taxon>
        <taxon>Fasciolidae</taxon>
        <taxon>Fasciolopsis</taxon>
    </lineage>
</organism>
<keyword evidence="3" id="KW-1185">Reference proteome</keyword>
<reference evidence="2" key="1">
    <citation type="submission" date="2019-05" db="EMBL/GenBank/DDBJ databases">
        <title>Annotation for the trematode Fasciolopsis buski.</title>
        <authorList>
            <person name="Choi Y.-J."/>
        </authorList>
    </citation>
    <scope>NUCLEOTIDE SEQUENCE</scope>
    <source>
        <strain evidence="2">HT</strain>
        <tissue evidence="2">Whole worm</tissue>
    </source>
</reference>